<accession>A0AAV3S399</accession>
<dbReference type="EMBL" id="BAAABL010000003">
    <property type="protein sequence ID" value="GAA0289840.1"/>
    <property type="molecule type" value="Genomic_DNA"/>
</dbReference>
<dbReference type="GO" id="GO:0035312">
    <property type="term" value="F:5'-3' DNA exonuclease activity"/>
    <property type="evidence" value="ECO:0007669"/>
    <property type="project" value="TreeGrafter"/>
</dbReference>
<dbReference type="InterPro" id="IPR001279">
    <property type="entry name" value="Metallo-B-lactamas"/>
</dbReference>
<feature type="domain" description="Metallo-beta-lactamase" evidence="2">
    <location>
        <begin position="31"/>
        <end position="136"/>
    </location>
</feature>
<comment type="caution">
    <text evidence="3">The sequence shown here is derived from an EMBL/GenBank/DDBJ whole genome shotgun (WGS) entry which is preliminary data.</text>
</comment>
<dbReference type="GO" id="GO:0006303">
    <property type="term" value="P:double-strand break repair via nonhomologous end joining"/>
    <property type="evidence" value="ECO:0007669"/>
    <property type="project" value="TreeGrafter"/>
</dbReference>
<dbReference type="GO" id="GO:0003684">
    <property type="term" value="F:damaged DNA binding"/>
    <property type="evidence" value="ECO:0007669"/>
    <property type="project" value="TreeGrafter"/>
</dbReference>
<feature type="region of interest" description="Disordered" evidence="1">
    <location>
        <begin position="414"/>
        <end position="437"/>
    </location>
</feature>
<organism evidence="3 4">
    <name type="scientific">Halarchaeum salinum</name>
    <dbReference type="NCBI Taxonomy" id="489912"/>
    <lineage>
        <taxon>Archaea</taxon>
        <taxon>Methanobacteriati</taxon>
        <taxon>Methanobacteriota</taxon>
        <taxon>Stenosarchaea group</taxon>
        <taxon>Halobacteria</taxon>
        <taxon>Halobacteriales</taxon>
        <taxon>Halobacteriaceae</taxon>
    </lineage>
</organism>
<evidence type="ECO:0000313" key="4">
    <source>
        <dbReference type="Proteomes" id="UP001500837"/>
    </source>
</evidence>
<dbReference type="SUPFAM" id="SSF56281">
    <property type="entry name" value="Metallo-hydrolase/oxidoreductase"/>
    <property type="match status" value="1"/>
</dbReference>
<proteinExistence type="predicted"/>
<dbReference type="Proteomes" id="UP001500837">
    <property type="component" value="Unassembled WGS sequence"/>
</dbReference>
<dbReference type="Pfam" id="PF12706">
    <property type="entry name" value="Lactamase_B_2"/>
    <property type="match status" value="1"/>
</dbReference>
<dbReference type="AlphaFoldDB" id="A0AAV3S399"/>
<reference evidence="3 4" key="1">
    <citation type="journal article" date="2019" name="Int. J. Syst. Evol. Microbiol.">
        <title>The Global Catalogue of Microorganisms (GCM) 10K type strain sequencing project: providing services to taxonomists for standard genome sequencing and annotation.</title>
        <authorList>
            <consortium name="The Broad Institute Genomics Platform"/>
            <consortium name="The Broad Institute Genome Sequencing Center for Infectious Disease"/>
            <person name="Wu L."/>
            <person name="Ma J."/>
        </authorList>
    </citation>
    <scope>NUCLEOTIDE SEQUENCE [LARGE SCALE GENOMIC DNA]</scope>
    <source>
        <strain evidence="3 4">JCM 16330</strain>
    </source>
</reference>
<evidence type="ECO:0000256" key="1">
    <source>
        <dbReference type="SAM" id="MobiDB-lite"/>
    </source>
</evidence>
<name>A0AAV3S399_9EURY</name>
<gene>
    <name evidence="3" type="ORF">GCM10009066_00450</name>
</gene>
<dbReference type="GO" id="GO:0036297">
    <property type="term" value="P:interstrand cross-link repair"/>
    <property type="evidence" value="ECO:0007669"/>
    <property type="project" value="TreeGrafter"/>
</dbReference>
<dbReference type="PANTHER" id="PTHR23240">
    <property type="entry name" value="DNA CROSS-LINK REPAIR PROTEIN PSO2/SNM1-RELATED"/>
    <property type="match status" value="1"/>
</dbReference>
<dbReference type="Gene3D" id="3.60.15.10">
    <property type="entry name" value="Ribonuclease Z/Hydroxyacylglutathione hydrolase-like"/>
    <property type="match status" value="1"/>
</dbReference>
<feature type="compositionally biased region" description="Polar residues" evidence="1">
    <location>
        <begin position="420"/>
        <end position="432"/>
    </location>
</feature>
<evidence type="ECO:0000313" key="3">
    <source>
        <dbReference type="EMBL" id="GAA0289840.1"/>
    </source>
</evidence>
<dbReference type="PANTHER" id="PTHR23240:SF6">
    <property type="entry name" value="DNA CROSS-LINK REPAIR 1A PROTEIN"/>
    <property type="match status" value="1"/>
</dbReference>
<evidence type="ECO:0000259" key="2">
    <source>
        <dbReference type="Pfam" id="PF12706"/>
    </source>
</evidence>
<feature type="region of interest" description="Disordered" evidence="1">
    <location>
        <begin position="455"/>
        <end position="493"/>
    </location>
</feature>
<dbReference type="CDD" id="cd06262">
    <property type="entry name" value="metallo-hydrolase-like_MBL-fold"/>
    <property type="match status" value="1"/>
</dbReference>
<sequence>MEFGYQNVNVDTGNESTLLHFTAANGTDAHILVDAGADVDLDETLGDDEYLNAICLTHAHIDHYRSLAQNHRHNAPIYTAADTATVLRRAFPEIAQHETLGDVDSALDALTPIDDWTSILDTLAVRPVSVGHTPGAVGFLFRVTDETLDGELTPSTKYVLATGDFTTRPCAGYAGLTDELPVDVDALLLNVATRDDYQTTLDDVLEIILERAYGGSRTVVATSALTGVHVGVLLDSLVDEIGHTVPIRLVGQTAKHYHNLDYDCPHVTATPTFDAPSDVLEPGTITIGGPETATTGSTERLLQAIDEDAGAAFVQLTTGSGTPVSTTACSTYHATLINHPSSVCIDEFVAALAPTQVVVKHASGRTLNRFQKRFDRCFTWGTDDEHRHTLYADGEWTAPGWLHEDTIQRIRMRHRDAEQDQSPISDASFSSLTHDDVNPAAEGVDVDYFVERFAGTDATTESPTEPTADDSIRATGERPQPQDEPTEPTSESFEDAVLSRLDTIEAQLSEDDRHVTARVLSSDGDTFLQVLDDVDLEPGDVVNLQITHPETETESSGE</sequence>
<dbReference type="InterPro" id="IPR036866">
    <property type="entry name" value="RibonucZ/Hydroxyglut_hydro"/>
</dbReference>
<protein>
    <recommendedName>
        <fullName evidence="2">Metallo-beta-lactamase domain-containing protein</fullName>
    </recommendedName>
</protein>
<keyword evidence="4" id="KW-1185">Reference proteome</keyword>